<sequence length="86" mass="10015">MVTTSIPSVITYLFNFLVKYHCMSTTTNIKFNINIVINTKYVFSLFFVIKDPILCFRKVYKTQAILQSLARSTSTQINVNEFHVVR</sequence>
<dbReference type="AlphaFoldDB" id="A0A7J7KQ83"/>
<evidence type="ECO:0000313" key="2">
    <source>
        <dbReference type="Proteomes" id="UP000593567"/>
    </source>
</evidence>
<reference evidence="1" key="1">
    <citation type="submission" date="2020-06" db="EMBL/GenBank/DDBJ databases">
        <title>Draft genome of Bugula neritina, a colonial animal packing powerful symbionts and potential medicines.</title>
        <authorList>
            <person name="Rayko M."/>
        </authorList>
    </citation>
    <scope>NUCLEOTIDE SEQUENCE [LARGE SCALE GENOMIC DNA]</scope>
    <source>
        <strain evidence="1">Kwan_BN1</strain>
    </source>
</reference>
<dbReference type="Proteomes" id="UP000593567">
    <property type="component" value="Unassembled WGS sequence"/>
</dbReference>
<organism evidence="1 2">
    <name type="scientific">Bugula neritina</name>
    <name type="common">Brown bryozoan</name>
    <name type="synonym">Sertularia neritina</name>
    <dbReference type="NCBI Taxonomy" id="10212"/>
    <lineage>
        <taxon>Eukaryota</taxon>
        <taxon>Metazoa</taxon>
        <taxon>Spiralia</taxon>
        <taxon>Lophotrochozoa</taxon>
        <taxon>Bryozoa</taxon>
        <taxon>Gymnolaemata</taxon>
        <taxon>Cheilostomatida</taxon>
        <taxon>Flustrina</taxon>
        <taxon>Buguloidea</taxon>
        <taxon>Bugulidae</taxon>
        <taxon>Bugula</taxon>
    </lineage>
</organism>
<comment type="caution">
    <text evidence="1">The sequence shown here is derived from an EMBL/GenBank/DDBJ whole genome shotgun (WGS) entry which is preliminary data.</text>
</comment>
<name>A0A7J7KQ83_BUGNE</name>
<evidence type="ECO:0000313" key="1">
    <source>
        <dbReference type="EMBL" id="KAF6040344.1"/>
    </source>
</evidence>
<keyword evidence="2" id="KW-1185">Reference proteome</keyword>
<dbReference type="EMBL" id="VXIV02000155">
    <property type="protein sequence ID" value="KAF6040344.1"/>
    <property type="molecule type" value="Genomic_DNA"/>
</dbReference>
<accession>A0A7J7KQ83</accession>
<gene>
    <name evidence="1" type="ORF">EB796_001347</name>
</gene>
<protein>
    <submittedName>
        <fullName evidence="1">Uncharacterized protein</fullName>
    </submittedName>
</protein>
<proteinExistence type="predicted"/>